<comment type="caution">
    <text evidence="1">The sequence shown here is derived from an EMBL/GenBank/DDBJ whole genome shotgun (WGS) entry which is preliminary data.</text>
</comment>
<accession>A0ABV0KJD5</accession>
<proteinExistence type="predicted"/>
<evidence type="ECO:0000313" key="2">
    <source>
        <dbReference type="Proteomes" id="UP001476950"/>
    </source>
</evidence>
<reference evidence="1 2" key="1">
    <citation type="submission" date="2022-04" db="EMBL/GenBank/DDBJ databases">
        <title>Positive selection, recombination, and allopatry shape intraspecific diversity of widespread and dominant cyanobacteria.</title>
        <authorList>
            <person name="Wei J."/>
            <person name="Shu W."/>
            <person name="Hu C."/>
        </authorList>
    </citation>
    <scope>NUCLEOTIDE SEQUENCE [LARGE SCALE GENOMIC DNA]</scope>
    <source>
        <strain evidence="1 2">AS-A4</strain>
    </source>
</reference>
<dbReference type="RefSeq" id="WP_242033418.1">
    <property type="nucleotide sequence ID" value="NZ_JAMPLM010000005.1"/>
</dbReference>
<dbReference type="EMBL" id="JAMPLM010000005">
    <property type="protein sequence ID" value="MEP1058485.1"/>
    <property type="molecule type" value="Genomic_DNA"/>
</dbReference>
<gene>
    <name evidence="1" type="ORF">NDI38_08550</name>
</gene>
<organism evidence="1 2">
    <name type="scientific">Stenomitos frigidus AS-A4</name>
    <dbReference type="NCBI Taxonomy" id="2933935"/>
    <lineage>
        <taxon>Bacteria</taxon>
        <taxon>Bacillati</taxon>
        <taxon>Cyanobacteriota</taxon>
        <taxon>Cyanophyceae</taxon>
        <taxon>Leptolyngbyales</taxon>
        <taxon>Leptolyngbyaceae</taxon>
        <taxon>Stenomitos</taxon>
    </lineage>
</organism>
<protein>
    <submittedName>
        <fullName evidence="1">DUF6391 domain-containing protein</fullName>
    </submittedName>
</protein>
<evidence type="ECO:0000313" key="1">
    <source>
        <dbReference type="EMBL" id="MEP1058485.1"/>
    </source>
</evidence>
<dbReference type="Pfam" id="PF19928">
    <property type="entry name" value="DUF6391"/>
    <property type="match status" value="1"/>
</dbReference>
<sequence>MTQAAVDQPLWGFLGSNLLDLVFAPSHQPDPRLTQDADLLRQFNFVPGLKELLMLRQVHALEHATVWVLSGQAESQLTPRAIAPDNELLGGMSTDRGFYLYGQVDSVALRRAVQVALRRLTTGEWHLAVHPRCGTNLSVGMLLTAGLAVGAAIVLPRGPIEQFMGLGAAAAIAAHLTPDFGSLAQQYVTTAIPFNLAIDGISISQDASGRSVHFVQVSWKEG</sequence>
<dbReference type="Proteomes" id="UP001476950">
    <property type="component" value="Unassembled WGS sequence"/>
</dbReference>
<keyword evidence="2" id="KW-1185">Reference proteome</keyword>
<name>A0ABV0KJD5_9CYAN</name>